<dbReference type="AlphaFoldDB" id="D5ZU61"/>
<accession>D5ZU61</accession>
<evidence type="ECO:0000256" key="1">
    <source>
        <dbReference type="SAM" id="MobiDB-lite"/>
    </source>
</evidence>
<name>D5ZU61_STRV1</name>
<feature type="compositionally biased region" description="Basic residues" evidence="1">
    <location>
        <begin position="1"/>
        <end position="18"/>
    </location>
</feature>
<dbReference type="Proteomes" id="UP000003824">
    <property type="component" value="Unassembled WGS sequence"/>
</dbReference>
<protein>
    <submittedName>
        <fullName evidence="2">Uncharacterized protein</fullName>
    </submittedName>
</protein>
<organism evidence="2 3">
    <name type="scientific">Streptomyces viridosporus (strain ATCC 14672 / DSM 40746 / JCM 4963 / KCTC 9882 / NRRL B-12104 / FH 1290)</name>
    <name type="common">Streptomyces ghanaensis</name>
    <dbReference type="NCBI Taxonomy" id="566461"/>
    <lineage>
        <taxon>Bacteria</taxon>
        <taxon>Bacillati</taxon>
        <taxon>Actinomycetota</taxon>
        <taxon>Actinomycetes</taxon>
        <taxon>Kitasatosporales</taxon>
        <taxon>Streptomycetaceae</taxon>
        <taxon>Streptomyces</taxon>
    </lineage>
</organism>
<evidence type="ECO:0000313" key="3">
    <source>
        <dbReference type="Proteomes" id="UP000003824"/>
    </source>
</evidence>
<feature type="compositionally biased region" description="Low complexity" evidence="1">
    <location>
        <begin position="33"/>
        <end position="45"/>
    </location>
</feature>
<feature type="region of interest" description="Disordered" evidence="1">
    <location>
        <begin position="1"/>
        <end position="72"/>
    </location>
</feature>
<dbReference type="EMBL" id="DS999641">
    <property type="protein sequence ID" value="EFE64895.2"/>
    <property type="molecule type" value="Genomic_DNA"/>
</dbReference>
<gene>
    <name evidence="2" type="ORF">SSFG_00149</name>
</gene>
<proteinExistence type="predicted"/>
<sequence length="72" mass="8181">MGPAHRRPRPPHHRRRTARDRGPGHDHPRRAEPPSAAAGGQPPSEVYETPSRRLRWRRVPGVPSCTAPRCKR</sequence>
<evidence type="ECO:0000313" key="2">
    <source>
        <dbReference type="EMBL" id="EFE64895.2"/>
    </source>
</evidence>
<reference evidence="3" key="1">
    <citation type="submission" date="2008-12" db="EMBL/GenBank/DDBJ databases">
        <title>Annotation of Streptomyces ghanaensis ATCC 14672.</title>
        <authorList>
            <consortium name="The Broad Institute Genome Sequencing Platform"/>
            <consortium name="Broad Institute Microbial Sequencing Center"/>
            <person name="Fischbach M."/>
            <person name="Ward D."/>
            <person name="Young S."/>
            <person name="Kodira C.D."/>
            <person name="Zeng Q."/>
            <person name="Koehrsen M."/>
            <person name="Godfrey P."/>
            <person name="Alvarado L."/>
            <person name="Berlin A.M."/>
            <person name="Borenstein D."/>
            <person name="Chen Z."/>
            <person name="Engels R."/>
            <person name="Freedman E."/>
            <person name="Gellesch M."/>
            <person name="Goldberg J."/>
            <person name="Griggs A."/>
            <person name="Gujja S."/>
            <person name="Heiman D.I."/>
            <person name="Hepburn T.A."/>
            <person name="Howarth C."/>
            <person name="Jen D."/>
            <person name="Larson L."/>
            <person name="Lewis B."/>
            <person name="Mehta T."/>
            <person name="Park D."/>
            <person name="Pearson M."/>
            <person name="Roberts A."/>
            <person name="Saif S."/>
            <person name="Shea T.D."/>
            <person name="Shenoy N."/>
            <person name="Sisk P."/>
            <person name="Stolte C."/>
            <person name="Sykes S.N."/>
            <person name="Walk T."/>
            <person name="White J."/>
            <person name="Yandava C."/>
            <person name="Straight P."/>
            <person name="Clardy J."/>
            <person name="Hung D."/>
            <person name="Kolter R."/>
            <person name="Mekalanos J."/>
            <person name="Walker S."/>
            <person name="Walsh C.T."/>
            <person name="Wieland B.L.C."/>
            <person name="Ilzarbe M."/>
            <person name="Galagan J."/>
            <person name="Nusbaum C."/>
            <person name="Birren B."/>
        </authorList>
    </citation>
    <scope>NUCLEOTIDE SEQUENCE [LARGE SCALE GENOMIC DNA]</scope>
    <source>
        <strain evidence="3">ATCC 14672 / DSM 40746 / JCM 4963 / KCTC 9882 / NRRL B-12104 / FH 1290</strain>
    </source>
</reference>
<feature type="compositionally biased region" description="Basic and acidic residues" evidence="1">
    <location>
        <begin position="19"/>
        <end position="32"/>
    </location>
</feature>